<evidence type="ECO:0000313" key="1">
    <source>
        <dbReference type="EMBL" id="KAK3053079.1"/>
    </source>
</evidence>
<evidence type="ECO:0000313" key="2">
    <source>
        <dbReference type="Proteomes" id="UP001271007"/>
    </source>
</evidence>
<sequence length="133" mass="15008">MDNDSLSSLPWFTDLEIDALQAFNPFAQAMLKEFPTAAQRHVQQCRAGGGDVNEIRHWIMVLLVSVEEVESWFRAGCLEFEEVLREDEVVEELRRVKELMVAKMEGVVQGWDLDGVGEGSVVESIERGRGVGR</sequence>
<name>A0AAJ0DML0_9PEZI</name>
<dbReference type="AlphaFoldDB" id="A0AAJ0DML0"/>
<proteinExistence type="predicted"/>
<keyword evidence="2" id="KW-1185">Reference proteome</keyword>
<comment type="caution">
    <text evidence="1">The sequence shown here is derived from an EMBL/GenBank/DDBJ whole genome shotgun (WGS) entry which is preliminary data.</text>
</comment>
<dbReference type="Proteomes" id="UP001271007">
    <property type="component" value="Unassembled WGS sequence"/>
</dbReference>
<reference evidence="1" key="1">
    <citation type="submission" date="2023-04" db="EMBL/GenBank/DDBJ databases">
        <title>Black Yeasts Isolated from many extreme environments.</title>
        <authorList>
            <person name="Coleine C."/>
            <person name="Stajich J.E."/>
            <person name="Selbmann L."/>
        </authorList>
    </citation>
    <scope>NUCLEOTIDE SEQUENCE</scope>
    <source>
        <strain evidence="1">CCFEE 5312</strain>
    </source>
</reference>
<dbReference type="EMBL" id="JAWDJX010000017">
    <property type="protein sequence ID" value="KAK3053079.1"/>
    <property type="molecule type" value="Genomic_DNA"/>
</dbReference>
<protein>
    <submittedName>
        <fullName evidence="1">Uncharacterized protein</fullName>
    </submittedName>
</protein>
<accession>A0AAJ0DML0</accession>
<organism evidence="1 2">
    <name type="scientific">Extremus antarcticus</name>
    <dbReference type="NCBI Taxonomy" id="702011"/>
    <lineage>
        <taxon>Eukaryota</taxon>
        <taxon>Fungi</taxon>
        <taxon>Dikarya</taxon>
        <taxon>Ascomycota</taxon>
        <taxon>Pezizomycotina</taxon>
        <taxon>Dothideomycetes</taxon>
        <taxon>Dothideomycetidae</taxon>
        <taxon>Mycosphaerellales</taxon>
        <taxon>Extremaceae</taxon>
        <taxon>Extremus</taxon>
    </lineage>
</organism>
<gene>
    <name evidence="1" type="ORF">LTR09_005705</name>
</gene>